<dbReference type="AlphaFoldDB" id="A0AAD3D7E0"/>
<keyword evidence="3" id="KW-1185">Reference proteome</keyword>
<feature type="compositionally biased region" description="Low complexity" evidence="1">
    <location>
        <begin position="71"/>
        <end position="84"/>
    </location>
</feature>
<dbReference type="Proteomes" id="UP001054902">
    <property type="component" value="Unassembled WGS sequence"/>
</dbReference>
<reference evidence="2 3" key="1">
    <citation type="journal article" date="2021" name="Sci. Rep.">
        <title>The genome of the diatom Chaetoceros tenuissimus carries an ancient integrated fragment of an extant virus.</title>
        <authorList>
            <person name="Hongo Y."/>
            <person name="Kimura K."/>
            <person name="Takaki Y."/>
            <person name="Yoshida Y."/>
            <person name="Baba S."/>
            <person name="Kobayashi G."/>
            <person name="Nagasaki K."/>
            <person name="Hano T."/>
            <person name="Tomaru Y."/>
        </authorList>
    </citation>
    <scope>NUCLEOTIDE SEQUENCE [LARGE SCALE GENOMIC DNA]</scope>
    <source>
        <strain evidence="2 3">NIES-3715</strain>
    </source>
</reference>
<protein>
    <submittedName>
        <fullName evidence="2">Uncharacterized protein</fullName>
    </submittedName>
</protein>
<evidence type="ECO:0000313" key="3">
    <source>
        <dbReference type="Proteomes" id="UP001054902"/>
    </source>
</evidence>
<evidence type="ECO:0000256" key="1">
    <source>
        <dbReference type="SAM" id="MobiDB-lite"/>
    </source>
</evidence>
<feature type="compositionally biased region" description="Basic and acidic residues" evidence="1">
    <location>
        <begin position="1"/>
        <end position="30"/>
    </location>
</feature>
<evidence type="ECO:0000313" key="2">
    <source>
        <dbReference type="EMBL" id="GFH57895.1"/>
    </source>
</evidence>
<sequence length="333" mass="38417">MNRMRLRSESKPEKKQKLSEAKMADSEGRDTTASAPKNRRNTANTKETSTEKSAAARETNKKGVSTSAQNISKPSLPSLPSITPKETRKKSPLLYLPISPIHPHAEPAPSCDDEVDEKEVDEKYKGFRAFLLPKRFEPPENKSEVVVLDVSDEVIMEFGSLFAIGLYNTPEDFVAPAEVAYRIYKNRPSSSKSRAPQSMFRIVLNTCLIMAIHYDDKMKKTKKDCVTDPLFQDFKSLMKHENNENSSLLHPAGHKKLEEHLYTFLRFHFQFLHSEDLTAIVYASDFKRSFNTWKGNLKNEQYLQDYKRMLQLMFNLKIHDKPEGWKNLRNLRK</sequence>
<accession>A0AAD3D7E0</accession>
<name>A0AAD3D7E0_9STRA</name>
<proteinExistence type="predicted"/>
<feature type="region of interest" description="Disordered" evidence="1">
    <location>
        <begin position="1"/>
        <end position="88"/>
    </location>
</feature>
<gene>
    <name evidence="2" type="ORF">CTEN210_14371</name>
</gene>
<comment type="caution">
    <text evidence="2">The sequence shown here is derived from an EMBL/GenBank/DDBJ whole genome shotgun (WGS) entry which is preliminary data.</text>
</comment>
<organism evidence="2 3">
    <name type="scientific">Chaetoceros tenuissimus</name>
    <dbReference type="NCBI Taxonomy" id="426638"/>
    <lineage>
        <taxon>Eukaryota</taxon>
        <taxon>Sar</taxon>
        <taxon>Stramenopiles</taxon>
        <taxon>Ochrophyta</taxon>
        <taxon>Bacillariophyta</taxon>
        <taxon>Coscinodiscophyceae</taxon>
        <taxon>Chaetocerotophycidae</taxon>
        <taxon>Chaetocerotales</taxon>
        <taxon>Chaetocerotaceae</taxon>
        <taxon>Chaetoceros</taxon>
    </lineage>
</organism>
<feature type="compositionally biased region" description="Polar residues" evidence="1">
    <location>
        <begin position="31"/>
        <end position="47"/>
    </location>
</feature>
<dbReference type="EMBL" id="BLLK01000059">
    <property type="protein sequence ID" value="GFH57895.1"/>
    <property type="molecule type" value="Genomic_DNA"/>
</dbReference>
<feature type="compositionally biased region" description="Basic and acidic residues" evidence="1">
    <location>
        <begin position="48"/>
        <end position="61"/>
    </location>
</feature>